<keyword evidence="4 6" id="KW-1133">Transmembrane helix</keyword>
<name>A0AA42DLR3_9FIRM</name>
<proteinExistence type="predicted"/>
<organism evidence="7 8">
    <name type="scientific">Holtiella tumoricola</name>
    <dbReference type="NCBI Taxonomy" id="3018743"/>
    <lineage>
        <taxon>Bacteria</taxon>
        <taxon>Bacillati</taxon>
        <taxon>Bacillota</taxon>
        <taxon>Clostridia</taxon>
        <taxon>Lachnospirales</taxon>
        <taxon>Cellulosilyticaceae</taxon>
        <taxon>Holtiella</taxon>
    </lineage>
</organism>
<dbReference type="Pfam" id="PF06081">
    <property type="entry name" value="ArAE_1"/>
    <property type="match status" value="1"/>
</dbReference>
<evidence type="ECO:0000256" key="3">
    <source>
        <dbReference type="ARBA" id="ARBA00022692"/>
    </source>
</evidence>
<evidence type="ECO:0000256" key="5">
    <source>
        <dbReference type="ARBA" id="ARBA00023136"/>
    </source>
</evidence>
<evidence type="ECO:0000256" key="1">
    <source>
        <dbReference type="ARBA" id="ARBA00004651"/>
    </source>
</evidence>
<dbReference type="RefSeq" id="WP_271011874.1">
    <property type="nucleotide sequence ID" value="NZ_JAQIFT010000037.1"/>
</dbReference>
<dbReference type="Proteomes" id="UP001169242">
    <property type="component" value="Unassembled WGS sequence"/>
</dbReference>
<evidence type="ECO:0000256" key="4">
    <source>
        <dbReference type="ARBA" id="ARBA00022989"/>
    </source>
</evidence>
<dbReference type="AlphaFoldDB" id="A0AA42DLR3"/>
<feature type="transmembrane region" description="Helical" evidence="6">
    <location>
        <begin position="92"/>
        <end position="112"/>
    </location>
</feature>
<dbReference type="GO" id="GO:0005886">
    <property type="term" value="C:plasma membrane"/>
    <property type="evidence" value="ECO:0007669"/>
    <property type="project" value="UniProtKB-SubCell"/>
</dbReference>
<keyword evidence="5 6" id="KW-0472">Membrane</keyword>
<reference evidence="7" key="1">
    <citation type="journal article" date="2023" name="Int. J. Syst. Evol. Microbiol.">
        <title>&lt;i&gt;Holtiella tumoricola&lt;/i&gt; gen. nov. sp. nov., isolated from a human clinical sample.</title>
        <authorList>
            <person name="Allen-Vercoe E."/>
            <person name="Daigneault M.C."/>
            <person name="Vancuren S.J."/>
            <person name="Cochrane K."/>
            <person name="O'Neal L.L."/>
            <person name="Sankaranarayanan K."/>
            <person name="Lawson P.A."/>
        </authorList>
    </citation>
    <scope>NUCLEOTIDE SEQUENCE</scope>
    <source>
        <strain evidence="7">CC70A</strain>
    </source>
</reference>
<evidence type="ECO:0000313" key="7">
    <source>
        <dbReference type="EMBL" id="MDA3731490.1"/>
    </source>
</evidence>
<keyword evidence="8" id="KW-1185">Reference proteome</keyword>
<comment type="caution">
    <text evidence="7">The sequence shown here is derived from an EMBL/GenBank/DDBJ whole genome shotgun (WGS) entry which is preliminary data.</text>
</comment>
<comment type="subcellular location">
    <subcellularLocation>
        <location evidence="1">Cell membrane</location>
        <topology evidence="1">Multi-pass membrane protein</topology>
    </subcellularLocation>
</comment>
<dbReference type="InterPro" id="IPR010343">
    <property type="entry name" value="ArAE_1"/>
</dbReference>
<evidence type="ECO:0000256" key="2">
    <source>
        <dbReference type="ARBA" id="ARBA00022475"/>
    </source>
</evidence>
<feature type="transmembrane region" description="Helical" evidence="6">
    <location>
        <begin position="147"/>
        <end position="165"/>
    </location>
</feature>
<keyword evidence="2" id="KW-1003">Cell membrane</keyword>
<feature type="transmembrane region" description="Helical" evidence="6">
    <location>
        <begin position="68"/>
        <end position="87"/>
    </location>
</feature>
<evidence type="ECO:0000256" key="6">
    <source>
        <dbReference type="SAM" id="Phobius"/>
    </source>
</evidence>
<feature type="transmembrane region" description="Helical" evidence="6">
    <location>
        <begin position="118"/>
        <end position="135"/>
    </location>
</feature>
<dbReference type="EMBL" id="JAQIFT010000037">
    <property type="protein sequence ID" value="MDA3731490.1"/>
    <property type="molecule type" value="Genomic_DNA"/>
</dbReference>
<keyword evidence="3 6" id="KW-0812">Transmembrane</keyword>
<accession>A0AA42DLR3</accession>
<evidence type="ECO:0000313" key="8">
    <source>
        <dbReference type="Proteomes" id="UP001169242"/>
    </source>
</evidence>
<protein>
    <submittedName>
        <fullName evidence="7">Aromatic acid exporter family protein</fullName>
    </submittedName>
</protein>
<sequence length="192" mass="21357">MIVRGLVEMKYRFKIGMRTIKTLLAVAICIISLAFMGVPDPFFACIATIFVIQGDKDGSVQNAKNRVWGTLFGSIISNIVFLCLSFLPYNAYVQALAACLSIFLLIQIALYFKKPAAIFPGCIVICAILCTTTNIQMPFIYGIKRTAYTLYGAIVGLVVNLYVYPHHLHKQSIICDDEDELENDKRVDSSPT</sequence>
<gene>
    <name evidence="7" type="ORF">PBV87_08370</name>
</gene>